<keyword evidence="2" id="KW-0677">Repeat</keyword>
<sequence length="466" mass="50585">MRLDEIKSSWKPVNISSSSSGQQDVVVDPGPNANFAIASLPNLNLFIVDGGSESKEYRTFTFNVSTNTWKYLDNIEDRDNTDQINVNITNPGSSLFSRQITTLDPVSGVWSMYSEGWPQSAPARADAVGVVGKDGRTVYYIGGRTNILNELASMNDIAIHDIRNDAWIMGNTSSSSFIPPSRIKHSATLNPNTGEILVYGGDVRHYNSGSNTQIRNDYIYVLDPETMTWKNRTLSNASGVNGPTEPLSRHQDVGTNKLFSSLYIALFVGNNTLVIMFGANTAGEASNDIHLLDVETYTWVDHISGTNPGKNGRNKNGDDNSDDEKNTSLNDGVIAGIVVGSVVGVLILVGVIVIVIIKRRRNRFRNGQILNEKDDESSKETTTITTGQRKKEDNSPDTFTADLFLDDLSKNGGDTKMSINVVSNYSSTLGDPTGSEVVAIKPNGGGSGPYQAMKPDASIMTKPNDQ</sequence>
<feature type="region of interest" description="Disordered" evidence="3">
    <location>
        <begin position="442"/>
        <end position="466"/>
    </location>
</feature>
<evidence type="ECO:0000313" key="6">
    <source>
        <dbReference type="Proteomes" id="UP000646827"/>
    </source>
</evidence>
<dbReference type="OrthoDB" id="2363417at2759"/>
<evidence type="ECO:0000313" key="5">
    <source>
        <dbReference type="EMBL" id="KAG2222525.1"/>
    </source>
</evidence>
<feature type="region of interest" description="Disordered" evidence="3">
    <location>
        <begin position="304"/>
        <end position="324"/>
    </location>
</feature>
<keyword evidence="1" id="KW-0880">Kelch repeat</keyword>
<dbReference type="PANTHER" id="PTHR46093">
    <property type="entry name" value="ACYL-COA-BINDING DOMAIN-CONTAINING PROTEIN 5"/>
    <property type="match status" value="1"/>
</dbReference>
<dbReference type="SUPFAM" id="SSF117281">
    <property type="entry name" value="Kelch motif"/>
    <property type="match status" value="1"/>
</dbReference>
<evidence type="ECO:0000256" key="3">
    <source>
        <dbReference type="SAM" id="MobiDB-lite"/>
    </source>
</evidence>
<evidence type="ECO:0000256" key="1">
    <source>
        <dbReference type="ARBA" id="ARBA00022441"/>
    </source>
</evidence>
<dbReference type="Proteomes" id="UP000646827">
    <property type="component" value="Unassembled WGS sequence"/>
</dbReference>
<evidence type="ECO:0008006" key="7">
    <source>
        <dbReference type="Google" id="ProtNLM"/>
    </source>
</evidence>
<feature type="compositionally biased region" description="Basic and acidic residues" evidence="3">
    <location>
        <begin position="315"/>
        <end position="324"/>
    </location>
</feature>
<keyword evidence="4" id="KW-0812">Transmembrane</keyword>
<dbReference type="Pfam" id="PF24681">
    <property type="entry name" value="Kelch_KLHDC2_KLHL20_DRC7"/>
    <property type="match status" value="1"/>
</dbReference>
<accession>A0A8H7S5G3</accession>
<reference evidence="5 6" key="1">
    <citation type="submission" date="2020-12" db="EMBL/GenBank/DDBJ databases">
        <title>Metabolic potential, ecology and presence of endohyphal bacteria is reflected in genomic diversity of Mucoromycotina.</title>
        <authorList>
            <person name="Muszewska A."/>
            <person name="Okrasinska A."/>
            <person name="Steczkiewicz K."/>
            <person name="Drgas O."/>
            <person name="Orlowska M."/>
            <person name="Perlinska-Lenart U."/>
            <person name="Aleksandrzak-Piekarczyk T."/>
            <person name="Szatraj K."/>
            <person name="Zielenkiewicz U."/>
            <person name="Pilsyk S."/>
            <person name="Malc E."/>
            <person name="Mieczkowski P."/>
            <person name="Kruszewska J.S."/>
            <person name="Biernat P."/>
            <person name="Pawlowska J."/>
        </authorList>
    </citation>
    <scope>NUCLEOTIDE SEQUENCE [LARGE SCALE GENOMIC DNA]</scope>
    <source>
        <strain evidence="5 6">CBS 142.35</strain>
    </source>
</reference>
<evidence type="ECO:0000256" key="4">
    <source>
        <dbReference type="SAM" id="Phobius"/>
    </source>
</evidence>
<dbReference type="EMBL" id="JAEPRB010000081">
    <property type="protein sequence ID" value="KAG2222525.1"/>
    <property type="molecule type" value="Genomic_DNA"/>
</dbReference>
<organism evidence="5 6">
    <name type="scientific">Circinella minor</name>
    <dbReference type="NCBI Taxonomy" id="1195481"/>
    <lineage>
        <taxon>Eukaryota</taxon>
        <taxon>Fungi</taxon>
        <taxon>Fungi incertae sedis</taxon>
        <taxon>Mucoromycota</taxon>
        <taxon>Mucoromycotina</taxon>
        <taxon>Mucoromycetes</taxon>
        <taxon>Mucorales</taxon>
        <taxon>Lichtheimiaceae</taxon>
        <taxon>Circinella</taxon>
    </lineage>
</organism>
<feature type="transmembrane region" description="Helical" evidence="4">
    <location>
        <begin position="333"/>
        <end position="357"/>
    </location>
</feature>
<dbReference type="AlphaFoldDB" id="A0A8H7S5G3"/>
<protein>
    <recommendedName>
        <fullName evidence="7">Galactose oxidase</fullName>
    </recommendedName>
</protein>
<feature type="region of interest" description="Disordered" evidence="3">
    <location>
        <begin position="1"/>
        <end position="24"/>
    </location>
</feature>
<keyword evidence="6" id="KW-1185">Reference proteome</keyword>
<dbReference type="InterPro" id="IPR015915">
    <property type="entry name" value="Kelch-typ_b-propeller"/>
</dbReference>
<feature type="region of interest" description="Disordered" evidence="3">
    <location>
        <begin position="373"/>
        <end position="397"/>
    </location>
</feature>
<feature type="transmembrane region" description="Helical" evidence="4">
    <location>
        <begin position="258"/>
        <end position="279"/>
    </location>
</feature>
<comment type="caution">
    <text evidence="5">The sequence shown here is derived from an EMBL/GenBank/DDBJ whole genome shotgun (WGS) entry which is preliminary data.</text>
</comment>
<gene>
    <name evidence="5" type="ORF">INT45_012839</name>
</gene>
<keyword evidence="4" id="KW-0472">Membrane</keyword>
<dbReference type="PANTHER" id="PTHR46093:SF18">
    <property type="entry name" value="FIBRONECTIN TYPE-III DOMAIN-CONTAINING PROTEIN"/>
    <property type="match status" value="1"/>
</dbReference>
<evidence type="ECO:0000256" key="2">
    <source>
        <dbReference type="ARBA" id="ARBA00022737"/>
    </source>
</evidence>
<name>A0A8H7S5G3_9FUNG</name>
<proteinExistence type="predicted"/>
<keyword evidence="4" id="KW-1133">Transmembrane helix</keyword>
<dbReference type="Gene3D" id="2.120.10.80">
    <property type="entry name" value="Kelch-type beta propeller"/>
    <property type="match status" value="1"/>
</dbReference>